<dbReference type="EMBL" id="CAJNDS010002179">
    <property type="protein sequence ID" value="CAE7361301.1"/>
    <property type="molecule type" value="Genomic_DNA"/>
</dbReference>
<dbReference type="GO" id="GO:0005829">
    <property type="term" value="C:cytosol"/>
    <property type="evidence" value="ECO:0007669"/>
    <property type="project" value="TreeGrafter"/>
</dbReference>
<proteinExistence type="predicted"/>
<name>A0A812PX77_9DINO</name>
<sequence>MDEIQIALSPQQPAVSRTKYEGMAAMPETSGSPLDYSKWKRIALEEAAEEEDEVQRYERDVAKEPIVTMDDVYAKEAGRLRQVDRLHELKIKMAVEAYEKKRRPADTVMHHYWVKEAGDPEAIGEYFPTGDERNGAPLYSWVIGSLPDRRPLYGVKSDDLSAPTLGWKAFTAPEPAPVIRYYSKVAAARTFKERGNRAFGQRKWQDAESWYSQALKCGMDQREHAEPYALLLSNRSETRMRLQDFRGAADDADEALRHIRAFAVATGDAESLRQLHQKTVLRLGRALHAMNRMSEAMRLLHHERRNYPHCQEMQRMAEATRLALRSVGRGTPSQSRGERQEAGMDSAHGRKLMEFVANVSEDLQKEFLALKTAEAEGSFALPLSLMALLSKLEYTLTKAQEVESEVMESLQALLQINGVLRFLIGVIQAQWRVNLEGKFVDLFKLPGASTVASVISLICEGNEPNLRLLAADAHCYWALLGGCNCKVEKEVCERLISLVHGLWEHCRHQSLELVQTNSVVVERAAFYLSQALQASPQDDSVTGPDSPMVSPASQEQAALLLLDAIACGGQGGFFTSPQACVRTLGVLVAKNAIDDPQLVSAEEITQMLRTVRYIIESVSAQNVAPKTTVDSGQGKDMVYLDLAGLPELRYVALLLEVVSKTLEHKLLKDRELEREAYEAAFNAGDGLLVVIPLLQAPPEAAEHALLCLSTFSQTYLENVEKMIHLGALEALMGVPSPKSKPIESHIAKTLAAPASRRSASKLLMQCTAAQSFMDVVQEHGERFVKELVKLGVQLWADGAGSAESFQDIIHVLHAISLHKPDILSSLAEMMQLLLRLEKAQTPATPLAADILKRLRKDRNFKRALAPVKQLYEEGYDPDLELKLRQQTSMQMTGVS</sequence>
<dbReference type="PANTHER" id="PTHR46035:SF1">
    <property type="entry name" value="TETRATRICOPEPTIDE REPEAT PROTEIN 4"/>
    <property type="match status" value="1"/>
</dbReference>
<protein>
    <submittedName>
        <fullName evidence="2">PDK3 protein</fullName>
    </submittedName>
</protein>
<keyword evidence="3" id="KW-1185">Reference proteome</keyword>
<reference evidence="2" key="1">
    <citation type="submission" date="2021-02" db="EMBL/GenBank/DDBJ databases">
        <authorList>
            <person name="Dougan E. K."/>
            <person name="Rhodes N."/>
            <person name="Thang M."/>
            <person name="Chan C."/>
        </authorList>
    </citation>
    <scope>NUCLEOTIDE SEQUENCE</scope>
</reference>
<dbReference type="AlphaFoldDB" id="A0A812PX77"/>
<dbReference type="Proteomes" id="UP000604046">
    <property type="component" value="Unassembled WGS sequence"/>
</dbReference>
<feature type="region of interest" description="Disordered" evidence="1">
    <location>
        <begin position="327"/>
        <end position="346"/>
    </location>
</feature>
<dbReference type="GO" id="GO:0030544">
    <property type="term" value="F:Hsp70 protein binding"/>
    <property type="evidence" value="ECO:0007669"/>
    <property type="project" value="TreeGrafter"/>
</dbReference>
<dbReference type="Gene3D" id="1.25.40.10">
    <property type="entry name" value="Tetratricopeptide repeat domain"/>
    <property type="match status" value="1"/>
</dbReference>
<dbReference type="InterPro" id="IPR011990">
    <property type="entry name" value="TPR-like_helical_dom_sf"/>
</dbReference>
<organism evidence="2 3">
    <name type="scientific">Symbiodinium natans</name>
    <dbReference type="NCBI Taxonomy" id="878477"/>
    <lineage>
        <taxon>Eukaryota</taxon>
        <taxon>Sar</taxon>
        <taxon>Alveolata</taxon>
        <taxon>Dinophyceae</taxon>
        <taxon>Suessiales</taxon>
        <taxon>Symbiodiniaceae</taxon>
        <taxon>Symbiodinium</taxon>
    </lineage>
</organism>
<comment type="caution">
    <text evidence="2">The sequence shown here is derived from an EMBL/GenBank/DDBJ whole genome shotgun (WGS) entry which is preliminary data.</text>
</comment>
<dbReference type="GO" id="GO:0006457">
    <property type="term" value="P:protein folding"/>
    <property type="evidence" value="ECO:0007669"/>
    <property type="project" value="TreeGrafter"/>
</dbReference>
<dbReference type="OrthoDB" id="416032at2759"/>
<gene>
    <name evidence="2" type="primary">PDK3</name>
    <name evidence="2" type="ORF">SNAT2548_LOCUS19436</name>
</gene>
<dbReference type="SUPFAM" id="SSF48452">
    <property type="entry name" value="TPR-like"/>
    <property type="match status" value="1"/>
</dbReference>
<dbReference type="GO" id="GO:0005634">
    <property type="term" value="C:nucleus"/>
    <property type="evidence" value="ECO:0007669"/>
    <property type="project" value="TreeGrafter"/>
</dbReference>
<dbReference type="GO" id="GO:0051879">
    <property type="term" value="F:Hsp90 protein binding"/>
    <property type="evidence" value="ECO:0007669"/>
    <property type="project" value="TreeGrafter"/>
</dbReference>
<accession>A0A812PX77</accession>
<feature type="compositionally biased region" description="Basic and acidic residues" evidence="1">
    <location>
        <begin position="336"/>
        <end position="346"/>
    </location>
</feature>
<evidence type="ECO:0000256" key="1">
    <source>
        <dbReference type="SAM" id="MobiDB-lite"/>
    </source>
</evidence>
<evidence type="ECO:0000313" key="2">
    <source>
        <dbReference type="EMBL" id="CAE7361301.1"/>
    </source>
</evidence>
<evidence type="ECO:0000313" key="3">
    <source>
        <dbReference type="Proteomes" id="UP000604046"/>
    </source>
</evidence>
<dbReference type="PANTHER" id="PTHR46035">
    <property type="entry name" value="TETRATRICOPEPTIDE REPEAT PROTEIN 4"/>
    <property type="match status" value="1"/>
</dbReference>